<protein>
    <submittedName>
        <fullName evidence="3">Uncharacterized protein</fullName>
    </submittedName>
</protein>
<organism evidence="3 4">
    <name type="scientific">Chloropicon primus</name>
    <dbReference type="NCBI Taxonomy" id="1764295"/>
    <lineage>
        <taxon>Eukaryota</taxon>
        <taxon>Viridiplantae</taxon>
        <taxon>Chlorophyta</taxon>
        <taxon>Chloropicophyceae</taxon>
        <taxon>Chloropicales</taxon>
        <taxon>Chloropicaceae</taxon>
        <taxon>Chloropicon</taxon>
    </lineage>
</organism>
<dbReference type="EMBL" id="HBHL01006462">
    <property type="protein sequence ID" value="CAD9715293.1"/>
    <property type="molecule type" value="Transcribed_RNA"/>
</dbReference>
<reference evidence="2" key="2">
    <citation type="submission" date="2021-01" db="EMBL/GenBank/DDBJ databases">
        <authorList>
            <person name="Corre E."/>
            <person name="Pelletier E."/>
            <person name="Niang G."/>
            <person name="Scheremetjew M."/>
            <person name="Finn R."/>
            <person name="Kale V."/>
            <person name="Holt S."/>
            <person name="Cochrane G."/>
            <person name="Meng A."/>
            <person name="Brown T."/>
            <person name="Cohen L."/>
        </authorList>
    </citation>
    <scope>NUCLEOTIDE SEQUENCE</scope>
    <source>
        <strain evidence="2">CCMP1205</strain>
    </source>
</reference>
<evidence type="ECO:0000313" key="3">
    <source>
        <dbReference type="EMBL" id="QDZ18431.1"/>
    </source>
</evidence>
<keyword evidence="4" id="KW-1185">Reference proteome</keyword>
<sequence>MGVIWRARPGVERGLLRARPQNGRGRGRGSFSSSTRSRAFSSSSSPSSRSESAEDFIAKVCPQRDELSGVYRERVPEHRGGEGERETACVVLRGKGKEAMPPQVILPGEMFQVNVCVKQWEEAVEALGGGVDGVRGIVVTHEGHMSDVARGSKSVYARVRKAKRRDKSRLVLLELQAVERVVVASTRGLVTDDRPEDGQARLTLAKSLPLPDRWAYFVMLRSLEKQQAGEEGGSPATENALEDCKDALASLMEALDGTLRYCTEGRLERWTKARQWILGEGEDRVLQRCTRASFAGLLESSPETRARAMTTTDLGERLELAVKEVRRVGNVLKLKHNFEETTR</sequence>
<evidence type="ECO:0000313" key="2">
    <source>
        <dbReference type="EMBL" id="CAD9715293.1"/>
    </source>
</evidence>
<feature type="region of interest" description="Disordered" evidence="1">
    <location>
        <begin position="13"/>
        <end position="55"/>
    </location>
</feature>
<gene>
    <name evidence="3" type="ORF">A3770_01p09490</name>
    <name evidence="2" type="ORF">CPRI1469_LOCUS4147</name>
</gene>
<proteinExistence type="predicted"/>
<dbReference type="AlphaFoldDB" id="A0A5B8MDU1"/>
<dbReference type="EMBL" id="CP031034">
    <property type="protein sequence ID" value="QDZ18431.1"/>
    <property type="molecule type" value="Genomic_DNA"/>
</dbReference>
<feature type="compositionally biased region" description="Low complexity" evidence="1">
    <location>
        <begin position="29"/>
        <end position="50"/>
    </location>
</feature>
<dbReference type="Proteomes" id="UP000316726">
    <property type="component" value="Chromosome 1"/>
</dbReference>
<reference evidence="3 4" key="1">
    <citation type="submission" date="2018-07" db="EMBL/GenBank/DDBJ databases">
        <title>The complete nuclear genome of the prasinophyte Chloropicon primus (CCMP1205).</title>
        <authorList>
            <person name="Pombert J.-F."/>
            <person name="Otis C."/>
            <person name="Turmel M."/>
            <person name="Lemieux C."/>
        </authorList>
    </citation>
    <scope>NUCLEOTIDE SEQUENCE [LARGE SCALE GENOMIC DNA]</scope>
    <source>
        <strain evidence="3 4">CCMP1205</strain>
    </source>
</reference>
<evidence type="ECO:0000256" key="1">
    <source>
        <dbReference type="SAM" id="MobiDB-lite"/>
    </source>
</evidence>
<evidence type="ECO:0000313" key="4">
    <source>
        <dbReference type="Proteomes" id="UP000316726"/>
    </source>
</evidence>
<name>A0A5B8MDU1_9CHLO</name>
<accession>A0A5B8MDU1</accession>